<reference evidence="1" key="1">
    <citation type="submission" date="2022-01" db="EMBL/GenBank/DDBJ databases">
        <title>Collection of gut derived symbiotic bacterial strains cultured from healthy donors.</title>
        <authorList>
            <person name="Lin H."/>
            <person name="Kohout C."/>
            <person name="Waligurski E."/>
            <person name="Pamer E.G."/>
        </authorList>
    </citation>
    <scope>NUCLEOTIDE SEQUENCE</scope>
    <source>
        <strain evidence="1">DFI.5.49</strain>
    </source>
</reference>
<dbReference type="Proteomes" id="UP001199915">
    <property type="component" value="Unassembled WGS sequence"/>
</dbReference>
<accession>A0AAE3F3F2</accession>
<comment type="caution">
    <text evidence="1">The sequence shown here is derived from an EMBL/GenBank/DDBJ whole genome shotgun (WGS) entry which is preliminary data.</text>
</comment>
<dbReference type="RefSeq" id="WP_238033543.1">
    <property type="nucleotide sequence ID" value="NZ_JAKNFS010000023.1"/>
</dbReference>
<sequence length="55" mass="6618">MGIVCLAGIFAVFLLLAWTLCRAAGWEKEREDLEQEQYLREWREKKLKKTKKFEN</sequence>
<dbReference type="AlphaFoldDB" id="A0AAE3F3F2"/>
<organism evidence="1 2">
    <name type="scientific">Fusicatenibacter saccharivorans</name>
    <dbReference type="NCBI Taxonomy" id="1150298"/>
    <lineage>
        <taxon>Bacteria</taxon>
        <taxon>Bacillati</taxon>
        <taxon>Bacillota</taxon>
        <taxon>Clostridia</taxon>
        <taxon>Lachnospirales</taxon>
        <taxon>Lachnospiraceae</taxon>
        <taxon>Fusicatenibacter</taxon>
    </lineage>
</organism>
<evidence type="ECO:0000313" key="1">
    <source>
        <dbReference type="EMBL" id="MCG4766772.1"/>
    </source>
</evidence>
<dbReference type="EMBL" id="JAKNFS010000023">
    <property type="protein sequence ID" value="MCG4766772.1"/>
    <property type="molecule type" value="Genomic_DNA"/>
</dbReference>
<gene>
    <name evidence="1" type="ORF">L0N21_14840</name>
</gene>
<name>A0AAE3F3F2_9FIRM</name>
<proteinExistence type="predicted"/>
<protein>
    <submittedName>
        <fullName evidence="1">Uncharacterized protein</fullName>
    </submittedName>
</protein>
<evidence type="ECO:0000313" key="2">
    <source>
        <dbReference type="Proteomes" id="UP001199915"/>
    </source>
</evidence>